<dbReference type="GO" id="GO:0008074">
    <property type="term" value="C:guanylate cyclase complex, soluble"/>
    <property type="evidence" value="ECO:0007669"/>
    <property type="project" value="TreeGrafter"/>
</dbReference>
<dbReference type="PANTHER" id="PTHR45655:SF10">
    <property type="entry name" value="SOLUBLE GUANYLATE CYCLASE 88E"/>
    <property type="match status" value="1"/>
</dbReference>
<dbReference type="GO" id="GO:0070482">
    <property type="term" value="P:response to oxygen levels"/>
    <property type="evidence" value="ECO:0007669"/>
    <property type="project" value="TreeGrafter"/>
</dbReference>
<dbReference type="GO" id="GO:0004383">
    <property type="term" value="F:guanylate cyclase activity"/>
    <property type="evidence" value="ECO:0007669"/>
    <property type="project" value="TreeGrafter"/>
</dbReference>
<accession>A0A0A7DNR3</accession>
<reference evidence="2" key="1">
    <citation type="submission" date="2013-11" db="EMBL/GenBank/DDBJ databases">
        <title>The NO/cGMP signaling pathway regulates larval settlement of thebryozoan Bugula neritina.</title>
        <authorList>
            <person name="Wong Y.H."/>
            <person name="Zhang Y."/>
            <person name="Qian P.-Y."/>
        </authorList>
    </citation>
    <scope>NUCLEOTIDE SEQUENCE</scope>
</reference>
<organism evidence="2">
    <name type="scientific">Bugula neritina</name>
    <name type="common">Brown bryozoan</name>
    <name type="synonym">Sertularia neritina</name>
    <dbReference type="NCBI Taxonomy" id="10212"/>
    <lineage>
        <taxon>Eukaryota</taxon>
        <taxon>Metazoa</taxon>
        <taxon>Spiralia</taxon>
        <taxon>Lophotrochozoa</taxon>
        <taxon>Bryozoa</taxon>
        <taxon>Gymnolaemata</taxon>
        <taxon>Cheilostomatida</taxon>
        <taxon>Flustrina</taxon>
        <taxon>Buguloidea</taxon>
        <taxon>Bugulidae</taxon>
        <taxon>Bugula</taxon>
    </lineage>
</organism>
<evidence type="ECO:0000259" key="1">
    <source>
        <dbReference type="Pfam" id="PF07700"/>
    </source>
</evidence>
<sequence length="197" mass="23092">MYGLLLEGIYSYLRVVFGEETLTKVRQKANITHSGFDSFRVYSETVIPRLARAAQDVTGMPQEELMESFGVSFVSYMSRYNYDRLLKVLGRNLRDFLNNLDNLHEYLRFSYPKIKPPSFFVTDETEDGLTLHYRSKRKGFKSYLKGQIRQVGKEFYNTDIKCHELEVDDSHGIFYVKMRLSFDNSEGFANLHFVTQL</sequence>
<protein>
    <submittedName>
        <fullName evidence="2">Soluble guanylate cyclase beta 3 subunit</fullName>
    </submittedName>
</protein>
<feature type="domain" description="Heme NO-binding" evidence="1">
    <location>
        <begin position="2"/>
        <end position="163"/>
    </location>
</feature>
<name>A0A0A7DNR3_BUGNE</name>
<proteinExistence type="evidence at transcript level"/>
<dbReference type="GO" id="GO:0020037">
    <property type="term" value="F:heme binding"/>
    <property type="evidence" value="ECO:0007669"/>
    <property type="project" value="InterPro"/>
</dbReference>
<dbReference type="AlphaFoldDB" id="A0A0A7DNR3"/>
<dbReference type="Pfam" id="PF07700">
    <property type="entry name" value="HNOB"/>
    <property type="match status" value="1"/>
</dbReference>
<feature type="non-terminal residue" evidence="2">
    <location>
        <position position="197"/>
    </location>
</feature>
<dbReference type="SUPFAM" id="SSF111126">
    <property type="entry name" value="Ligand-binding domain in the NO signalling and Golgi transport"/>
    <property type="match status" value="1"/>
</dbReference>
<dbReference type="InterPro" id="IPR038158">
    <property type="entry name" value="H-NOX_domain_sf"/>
</dbReference>
<evidence type="ECO:0000313" key="2">
    <source>
        <dbReference type="EMBL" id="AIU47912.1"/>
    </source>
</evidence>
<dbReference type="InterPro" id="IPR011644">
    <property type="entry name" value="Heme_NO-bd"/>
</dbReference>
<dbReference type="Gene3D" id="3.90.1520.10">
    <property type="entry name" value="H-NOX domain"/>
    <property type="match status" value="1"/>
</dbReference>
<dbReference type="EMBL" id="KF853611">
    <property type="protein sequence ID" value="AIU47912.1"/>
    <property type="molecule type" value="mRNA"/>
</dbReference>
<dbReference type="GO" id="GO:0038060">
    <property type="term" value="P:nitric oxide-cGMP-mediated signaling"/>
    <property type="evidence" value="ECO:0007669"/>
    <property type="project" value="TreeGrafter"/>
</dbReference>
<gene>
    <name evidence="2" type="primary">GUCY1B3</name>
</gene>
<dbReference type="InterPro" id="IPR024096">
    <property type="entry name" value="NO_sig/Golgi_transp_ligand-bd"/>
</dbReference>
<dbReference type="PANTHER" id="PTHR45655">
    <property type="entry name" value="GUANYLATE CYCLASE SOLUBLE SUBUNIT BETA-2"/>
    <property type="match status" value="1"/>
</dbReference>